<organism evidence="2 3">
    <name type="scientific">Runella rosea</name>
    <dbReference type="NCBI Taxonomy" id="2259595"/>
    <lineage>
        <taxon>Bacteria</taxon>
        <taxon>Pseudomonadati</taxon>
        <taxon>Bacteroidota</taxon>
        <taxon>Cytophagia</taxon>
        <taxon>Cytophagales</taxon>
        <taxon>Spirosomataceae</taxon>
        <taxon>Runella</taxon>
    </lineage>
</organism>
<gene>
    <name evidence="2" type="ORF">DR864_24640</name>
</gene>
<dbReference type="AlphaFoldDB" id="A0A344TPX2"/>
<dbReference type="OrthoDB" id="966065at2"/>
<evidence type="ECO:0000313" key="3">
    <source>
        <dbReference type="Proteomes" id="UP000251993"/>
    </source>
</evidence>
<dbReference type="Proteomes" id="UP000251993">
    <property type="component" value="Chromosome"/>
</dbReference>
<keyword evidence="1" id="KW-0812">Transmembrane</keyword>
<protein>
    <submittedName>
        <fullName evidence="2">Uncharacterized protein</fullName>
    </submittedName>
</protein>
<proteinExistence type="predicted"/>
<dbReference type="EMBL" id="CP030850">
    <property type="protein sequence ID" value="AXE20693.1"/>
    <property type="molecule type" value="Genomic_DNA"/>
</dbReference>
<feature type="transmembrane region" description="Helical" evidence="1">
    <location>
        <begin position="20"/>
        <end position="44"/>
    </location>
</feature>
<evidence type="ECO:0000256" key="1">
    <source>
        <dbReference type="SAM" id="Phobius"/>
    </source>
</evidence>
<evidence type="ECO:0000313" key="2">
    <source>
        <dbReference type="EMBL" id="AXE20693.1"/>
    </source>
</evidence>
<reference evidence="2 3" key="1">
    <citation type="submission" date="2018-07" db="EMBL/GenBank/DDBJ databases">
        <title>Genome sequencing of Runella.</title>
        <authorList>
            <person name="Baek M.-G."/>
            <person name="Yi H."/>
        </authorList>
    </citation>
    <scope>NUCLEOTIDE SEQUENCE [LARGE SCALE GENOMIC DNA]</scope>
    <source>
        <strain evidence="2 3">HYN0085</strain>
    </source>
</reference>
<accession>A0A344TPX2</accession>
<dbReference type="RefSeq" id="WP_114069456.1">
    <property type="nucleotide sequence ID" value="NZ_CP030850.1"/>
</dbReference>
<dbReference type="KEGG" id="run:DR864_24640"/>
<sequence length="84" mass="10005">MLTQVSRVIIAGLLGGLFLFILPFLLLKAFLFFLFAGLLFRLFAGRRRRYWKQYQTHFAPYEDVTAQYRKEGLKDEFQRPTIKI</sequence>
<name>A0A344TPX2_9BACT</name>
<keyword evidence="1" id="KW-1133">Transmembrane helix</keyword>
<keyword evidence="1" id="KW-0472">Membrane</keyword>
<keyword evidence="3" id="KW-1185">Reference proteome</keyword>